<protein>
    <submittedName>
        <fullName evidence="3">DUF5068 domain-containing protein</fullName>
    </submittedName>
</protein>
<dbReference type="Gene3D" id="2.60.40.4170">
    <property type="match status" value="1"/>
</dbReference>
<dbReference type="Pfam" id="PF16781">
    <property type="entry name" value="DUF5068"/>
    <property type="match status" value="1"/>
</dbReference>
<evidence type="ECO:0000256" key="2">
    <source>
        <dbReference type="SAM" id="SignalP"/>
    </source>
</evidence>
<proteinExistence type="predicted"/>
<dbReference type="RefSeq" id="WP_381437835.1">
    <property type="nucleotide sequence ID" value="NZ_JBHSNO010000009.1"/>
</dbReference>
<feature type="chain" id="PRO_5046635476" evidence="2">
    <location>
        <begin position="23"/>
        <end position="415"/>
    </location>
</feature>
<evidence type="ECO:0000313" key="4">
    <source>
        <dbReference type="Proteomes" id="UP001596109"/>
    </source>
</evidence>
<organism evidence="3 4">
    <name type="scientific">Sporosarcina soli</name>
    <dbReference type="NCBI Taxonomy" id="334736"/>
    <lineage>
        <taxon>Bacteria</taxon>
        <taxon>Bacillati</taxon>
        <taxon>Bacillota</taxon>
        <taxon>Bacilli</taxon>
        <taxon>Bacillales</taxon>
        <taxon>Caryophanaceae</taxon>
        <taxon>Sporosarcina</taxon>
    </lineage>
</organism>
<keyword evidence="2" id="KW-0732">Signal</keyword>
<keyword evidence="4" id="KW-1185">Reference proteome</keyword>
<evidence type="ECO:0000256" key="1">
    <source>
        <dbReference type="SAM" id="MobiDB-lite"/>
    </source>
</evidence>
<feature type="region of interest" description="Disordered" evidence="1">
    <location>
        <begin position="49"/>
        <end position="70"/>
    </location>
</feature>
<dbReference type="Proteomes" id="UP001596109">
    <property type="component" value="Unassembled WGS sequence"/>
</dbReference>
<comment type="caution">
    <text evidence="3">The sequence shown here is derived from an EMBL/GenBank/DDBJ whole genome shotgun (WGS) entry which is preliminary data.</text>
</comment>
<accession>A0ABW0TMU6</accession>
<dbReference type="InterPro" id="IPR031888">
    <property type="entry name" value="DUF5068"/>
</dbReference>
<reference evidence="4" key="1">
    <citation type="journal article" date="2019" name="Int. J. Syst. Evol. Microbiol.">
        <title>The Global Catalogue of Microorganisms (GCM) 10K type strain sequencing project: providing services to taxonomists for standard genome sequencing and annotation.</title>
        <authorList>
            <consortium name="The Broad Institute Genomics Platform"/>
            <consortium name="The Broad Institute Genome Sequencing Center for Infectious Disease"/>
            <person name="Wu L."/>
            <person name="Ma J."/>
        </authorList>
    </citation>
    <scope>NUCLEOTIDE SEQUENCE [LARGE SCALE GENOMIC DNA]</scope>
    <source>
        <strain evidence="4">CGMCC 4.1434</strain>
    </source>
</reference>
<name>A0ABW0TMU6_9BACL</name>
<evidence type="ECO:0000313" key="3">
    <source>
        <dbReference type="EMBL" id="MFC5590822.1"/>
    </source>
</evidence>
<dbReference type="EMBL" id="JBHSNO010000009">
    <property type="protein sequence ID" value="MFC5590822.1"/>
    <property type="molecule type" value="Genomic_DNA"/>
</dbReference>
<dbReference type="PROSITE" id="PS51257">
    <property type="entry name" value="PROKAR_LIPOPROTEIN"/>
    <property type="match status" value="1"/>
</dbReference>
<gene>
    <name evidence="3" type="ORF">ACFPRA_18125</name>
</gene>
<sequence length="415" mass="47072">MKKGWMRTFALGMAVSLLGACAKEEQAEEELAELDAESALAELREELNEGEDIEQAGKKRPSGDGTLNPNLAAMTEGEVEILYTNEKPVMLYDMDGFFVSIDKYQITKVSDVNRLSESIFNGETGGYVVTASMTIENNRKTPVYYSNYASINLEGRQDRVTGNTYYFVPQNEMLRSDHPEELDLYSPGFKKQGFQSFVMTEEQYAKMENTHPKIVIPGNAREKKDDYSRKYGDAVFDFPYSDAYEKELASAPVFYQDEFVNQNLGTKTMLFEKKGIGQVLSLGGVDVEFDGVEYTEVDVSPAQMDKFYRFEEGDVIYALTAKFRIENNSEETLELGAIYSTIYDANGNRYRREGMLEPDKIRVLEPGESGEKFHVFLLTEEELEQIDSPILTFGPFGGNDKRLFKGRDLAFKIPY</sequence>
<feature type="signal peptide" evidence="2">
    <location>
        <begin position="1"/>
        <end position="22"/>
    </location>
</feature>